<dbReference type="Proteomes" id="UP000236654">
    <property type="component" value="Unassembled WGS sequence"/>
</dbReference>
<protein>
    <submittedName>
        <fullName evidence="1">Uncharacterized protein</fullName>
    </submittedName>
</protein>
<evidence type="ECO:0000313" key="2">
    <source>
        <dbReference type="Proteomes" id="UP000236654"/>
    </source>
</evidence>
<keyword evidence="2" id="KW-1185">Reference proteome</keyword>
<dbReference type="EMBL" id="PJNI01000013">
    <property type="protein sequence ID" value="PKR80110.1"/>
    <property type="molecule type" value="Genomic_DNA"/>
</dbReference>
<dbReference type="AlphaFoldDB" id="A0A2I0R140"/>
<sequence>MIFFDCDSLENNLYDDKGHEKASPNLAAALGVLNGEKPDKAKYREQIKNEQKERLQENREFNGCPLVCV</sequence>
<reference evidence="1 2" key="1">
    <citation type="submission" date="2017-12" db="EMBL/GenBank/DDBJ databases">
        <title>The draft genome sequence of Brumimicrobium saltpan LHR20.</title>
        <authorList>
            <person name="Do Z.-J."/>
            <person name="Luo H.-R."/>
        </authorList>
    </citation>
    <scope>NUCLEOTIDE SEQUENCE [LARGE SCALE GENOMIC DNA]</scope>
    <source>
        <strain evidence="1 2">LHR20</strain>
    </source>
</reference>
<accession>A0A2I0R140</accession>
<gene>
    <name evidence="1" type="ORF">CW751_11435</name>
</gene>
<name>A0A2I0R140_9FLAO</name>
<evidence type="ECO:0000313" key="1">
    <source>
        <dbReference type="EMBL" id="PKR80110.1"/>
    </source>
</evidence>
<comment type="caution">
    <text evidence="1">The sequence shown here is derived from an EMBL/GenBank/DDBJ whole genome shotgun (WGS) entry which is preliminary data.</text>
</comment>
<organism evidence="1 2">
    <name type="scientific">Brumimicrobium salinarum</name>
    <dbReference type="NCBI Taxonomy" id="2058658"/>
    <lineage>
        <taxon>Bacteria</taxon>
        <taxon>Pseudomonadati</taxon>
        <taxon>Bacteroidota</taxon>
        <taxon>Flavobacteriia</taxon>
        <taxon>Flavobacteriales</taxon>
        <taxon>Crocinitomicaceae</taxon>
        <taxon>Brumimicrobium</taxon>
    </lineage>
</organism>
<proteinExistence type="predicted"/>